<dbReference type="GO" id="GO:0005789">
    <property type="term" value="C:endoplasmic reticulum membrane"/>
    <property type="evidence" value="ECO:0007669"/>
    <property type="project" value="UniProtKB-SubCell"/>
</dbReference>
<evidence type="ECO:0000313" key="10">
    <source>
        <dbReference type="Proteomes" id="UP001172159"/>
    </source>
</evidence>
<feature type="compositionally biased region" description="Low complexity" evidence="7">
    <location>
        <begin position="137"/>
        <end position="146"/>
    </location>
</feature>
<feature type="region of interest" description="Disordered" evidence="7">
    <location>
        <begin position="365"/>
        <end position="429"/>
    </location>
</feature>
<feature type="region of interest" description="Disordered" evidence="7">
    <location>
        <begin position="131"/>
        <end position="285"/>
    </location>
</feature>
<evidence type="ECO:0000256" key="6">
    <source>
        <dbReference type="ARBA" id="ARBA00023136"/>
    </source>
</evidence>
<reference evidence="9" key="1">
    <citation type="submission" date="2023-06" db="EMBL/GenBank/DDBJ databases">
        <title>Genome-scale phylogeny and comparative genomics of the fungal order Sordariales.</title>
        <authorList>
            <consortium name="Lawrence Berkeley National Laboratory"/>
            <person name="Hensen N."/>
            <person name="Bonometti L."/>
            <person name="Westerberg I."/>
            <person name="Brannstrom I.O."/>
            <person name="Guillou S."/>
            <person name="Cros-Aarteil S."/>
            <person name="Calhoun S."/>
            <person name="Haridas S."/>
            <person name="Kuo A."/>
            <person name="Mondo S."/>
            <person name="Pangilinan J."/>
            <person name="Riley R."/>
            <person name="Labutti K."/>
            <person name="Andreopoulos B."/>
            <person name="Lipzen A."/>
            <person name="Chen C."/>
            <person name="Yanf M."/>
            <person name="Daum C."/>
            <person name="Ng V."/>
            <person name="Clum A."/>
            <person name="Steindorff A."/>
            <person name="Ohm R."/>
            <person name="Martin F."/>
            <person name="Silar P."/>
            <person name="Natvig D."/>
            <person name="Lalanne C."/>
            <person name="Gautier V."/>
            <person name="Ament-Velasquez S.L."/>
            <person name="Kruys A."/>
            <person name="Hutchinson M.I."/>
            <person name="Powell A.J."/>
            <person name="Barry K."/>
            <person name="Miller A.N."/>
            <person name="Grigoriev I.V."/>
            <person name="Debuchy R."/>
            <person name="Gladieux P."/>
            <person name="Thoren M.H."/>
            <person name="Johannesson H."/>
        </authorList>
    </citation>
    <scope>NUCLEOTIDE SEQUENCE</scope>
    <source>
        <strain evidence="9">CBS 540.89</strain>
    </source>
</reference>
<evidence type="ECO:0000313" key="9">
    <source>
        <dbReference type="EMBL" id="KAK0748805.1"/>
    </source>
</evidence>
<comment type="caution">
    <text evidence="9">The sequence shown here is derived from an EMBL/GenBank/DDBJ whole genome shotgun (WGS) entry which is preliminary data.</text>
</comment>
<organism evidence="9 10">
    <name type="scientific">Apiosordaria backusii</name>
    <dbReference type="NCBI Taxonomy" id="314023"/>
    <lineage>
        <taxon>Eukaryota</taxon>
        <taxon>Fungi</taxon>
        <taxon>Dikarya</taxon>
        <taxon>Ascomycota</taxon>
        <taxon>Pezizomycotina</taxon>
        <taxon>Sordariomycetes</taxon>
        <taxon>Sordariomycetidae</taxon>
        <taxon>Sordariales</taxon>
        <taxon>Lasiosphaeriaceae</taxon>
        <taxon>Apiosordaria</taxon>
    </lineage>
</organism>
<evidence type="ECO:0000256" key="7">
    <source>
        <dbReference type="SAM" id="MobiDB-lite"/>
    </source>
</evidence>
<keyword evidence="6" id="KW-0472">Membrane</keyword>
<evidence type="ECO:0000256" key="1">
    <source>
        <dbReference type="ARBA" id="ARBA00004406"/>
    </source>
</evidence>
<accession>A0AA40F044</accession>
<feature type="compositionally biased region" description="Pro residues" evidence="7">
    <location>
        <begin position="147"/>
        <end position="164"/>
    </location>
</feature>
<evidence type="ECO:0000256" key="3">
    <source>
        <dbReference type="ARBA" id="ARBA00011396"/>
    </source>
</evidence>
<dbReference type="PANTHER" id="PTHR13254:SF0">
    <property type="entry name" value="GOLGIN SUBFAMILY A MEMBER 7_ERF4 DOMAIN-CONTAINING PROTEIN"/>
    <property type="match status" value="1"/>
</dbReference>
<comment type="similarity">
    <text evidence="2">Belongs to the ERF4 family.</text>
</comment>
<evidence type="ECO:0000256" key="2">
    <source>
        <dbReference type="ARBA" id="ARBA00007732"/>
    </source>
</evidence>
<feature type="compositionally biased region" description="Basic and acidic residues" evidence="7">
    <location>
        <begin position="406"/>
        <end position="415"/>
    </location>
</feature>
<dbReference type="InterPro" id="IPR051371">
    <property type="entry name" value="Ras_palmitoyltransferase"/>
</dbReference>
<feature type="region of interest" description="Disordered" evidence="7">
    <location>
        <begin position="299"/>
        <end position="336"/>
    </location>
</feature>
<gene>
    <name evidence="9" type="ORF">B0T21DRAFT_389602</name>
</gene>
<evidence type="ECO:0000259" key="8">
    <source>
        <dbReference type="Pfam" id="PF10256"/>
    </source>
</evidence>
<evidence type="ECO:0000256" key="4">
    <source>
        <dbReference type="ARBA" id="ARBA00018463"/>
    </source>
</evidence>
<dbReference type="Proteomes" id="UP001172159">
    <property type="component" value="Unassembled WGS sequence"/>
</dbReference>
<feature type="compositionally biased region" description="Low complexity" evidence="7">
    <location>
        <begin position="221"/>
        <end position="235"/>
    </location>
</feature>
<feature type="region of interest" description="Disordered" evidence="7">
    <location>
        <begin position="435"/>
        <end position="454"/>
    </location>
</feature>
<dbReference type="GO" id="GO:0031211">
    <property type="term" value="C:endoplasmic reticulum palmitoyltransferase complex"/>
    <property type="evidence" value="ECO:0007669"/>
    <property type="project" value="TreeGrafter"/>
</dbReference>
<name>A0AA40F044_9PEZI</name>
<proteinExistence type="inferred from homology"/>
<dbReference type="PANTHER" id="PTHR13254">
    <property type="entry name" value="GOLGI AUTOANTIGEN, GOLGIN SUBFAMILY A, 7"/>
    <property type="match status" value="1"/>
</dbReference>
<keyword evidence="5" id="KW-0256">Endoplasmic reticulum</keyword>
<feature type="compositionally biased region" description="Polar residues" evidence="7">
    <location>
        <begin position="190"/>
        <end position="200"/>
    </location>
</feature>
<evidence type="ECO:0000256" key="5">
    <source>
        <dbReference type="ARBA" id="ARBA00022824"/>
    </source>
</evidence>
<keyword evidence="10" id="KW-1185">Reference proteome</keyword>
<dbReference type="Pfam" id="PF10256">
    <property type="entry name" value="Erf4"/>
    <property type="match status" value="1"/>
</dbReference>
<feature type="region of interest" description="Disordered" evidence="7">
    <location>
        <begin position="619"/>
        <end position="652"/>
    </location>
</feature>
<dbReference type="GO" id="GO:0006612">
    <property type="term" value="P:protein targeting to membrane"/>
    <property type="evidence" value="ECO:0007669"/>
    <property type="project" value="TreeGrafter"/>
</dbReference>
<sequence length="652" mass="70828">MVELELVNVPFLDVVTKSNIARLAYTIQCEGMLIKSIVVAAKRDMVASCPPGGTRRAAAFTTSNIANQSPIVFILESIPSSQHPKSPTTAYRFIPLGTTPARLAAGNPQARYKILLAGRIKDTKLLETALDASTARPTPQTNTSLSPPTPQPPSPFASPAPAAPPFSSVAPGRPLRRNSTLLRRGRPSAHHSSFPHQSPFRTRGTPFHRPLQRISAARLWNPTNSTPRTPTSSDGTARRRRAPSSPPPPPVPLTVTPGPIEELGNAAAGEHPLLPGPDQLQPRPSLSNRISLHLERKAGAEQRISLPPSVRATPSPSPVEDCQPGPSFLRQQPPSHHLFSVSEFRKTRSRGQSISSRLRVPFGLSFDHSTTKHHKEDSKGKGKGKAVMAPPPLPSQPDNNGGGGDRYSRDLERGPEVMANPRLSTASRISGIGSAISSDSSIMGDPDEQPDNGEEWGPQHPCYPHLNPHVPIDSPEYTTTRIIRIRRDWLLEGDLAPTFSNLYPDILDPAGVSEQEFRRVIEKLNSELVPAFSPYNWRNILDGVLGLATGWLWDDFGFTGVKSRLKGLEKWIEEWNKEMEKTMKADHPGDEGTQVIPPKIVPLRRTGYMSLDIQIPDPEIAPASPTMSGGSGEGEGQPQVPELTVPPLALTA</sequence>
<dbReference type="InterPro" id="IPR019383">
    <property type="entry name" value="Golgin_A_7/ERF4"/>
</dbReference>
<protein>
    <recommendedName>
        <fullName evidence="4">Ras modification protein ERF4</fullName>
    </recommendedName>
</protein>
<dbReference type="EMBL" id="JAUKTV010000001">
    <property type="protein sequence ID" value="KAK0748805.1"/>
    <property type="molecule type" value="Genomic_DNA"/>
</dbReference>
<feature type="domain" description="Golgin subfamily A member 7/ERF4" evidence="8">
    <location>
        <begin position="482"/>
        <end position="612"/>
    </location>
</feature>
<comment type="subunit">
    <text evidence="3">Interacts with ERF2.</text>
</comment>
<dbReference type="AlphaFoldDB" id="A0AA40F044"/>
<feature type="compositionally biased region" description="Acidic residues" evidence="7">
    <location>
        <begin position="445"/>
        <end position="454"/>
    </location>
</feature>
<comment type="subcellular location">
    <subcellularLocation>
        <location evidence="1">Endoplasmic reticulum membrane</location>
        <topology evidence="1">Peripheral membrane protein</topology>
    </subcellularLocation>
</comment>